<feature type="transmembrane region" description="Helical" evidence="10">
    <location>
        <begin position="275"/>
        <end position="296"/>
    </location>
</feature>
<accession>A0A0K6HV23</accession>
<name>A0A0K6HV23_9BURK</name>
<dbReference type="InterPro" id="IPR014743">
    <property type="entry name" value="Cl-channel_core"/>
</dbReference>
<evidence type="ECO:0000256" key="5">
    <source>
        <dbReference type="ARBA" id="ARBA00023065"/>
    </source>
</evidence>
<evidence type="ECO:0000256" key="7">
    <source>
        <dbReference type="ARBA" id="ARBA00023173"/>
    </source>
</evidence>
<keyword evidence="6 10" id="KW-0472">Membrane</keyword>
<feature type="transmembrane region" description="Helical" evidence="10">
    <location>
        <begin position="6"/>
        <end position="23"/>
    </location>
</feature>
<dbReference type="GO" id="GO:0005254">
    <property type="term" value="F:chloride channel activity"/>
    <property type="evidence" value="ECO:0007669"/>
    <property type="project" value="UniProtKB-KW"/>
</dbReference>
<dbReference type="SUPFAM" id="SSF81340">
    <property type="entry name" value="Clc chloride channel"/>
    <property type="match status" value="1"/>
</dbReference>
<evidence type="ECO:0000313" key="12">
    <source>
        <dbReference type="Proteomes" id="UP000183649"/>
    </source>
</evidence>
<dbReference type="STRING" id="339866.GCA_001418255_00702"/>
<feature type="transmembrane region" description="Helical" evidence="10">
    <location>
        <begin position="302"/>
        <end position="323"/>
    </location>
</feature>
<dbReference type="Pfam" id="PF00654">
    <property type="entry name" value="Voltage_CLC"/>
    <property type="match status" value="1"/>
</dbReference>
<organism evidence="11 12">
    <name type="scientific">Thiomonas bhubaneswarensis</name>
    <dbReference type="NCBI Taxonomy" id="339866"/>
    <lineage>
        <taxon>Bacteria</taxon>
        <taxon>Pseudomonadati</taxon>
        <taxon>Pseudomonadota</taxon>
        <taxon>Betaproteobacteria</taxon>
        <taxon>Burkholderiales</taxon>
        <taxon>Thiomonas</taxon>
    </lineage>
</organism>
<dbReference type="InterPro" id="IPR001807">
    <property type="entry name" value="ClC"/>
</dbReference>
<feature type="transmembrane region" description="Helical" evidence="10">
    <location>
        <begin position="155"/>
        <end position="184"/>
    </location>
</feature>
<evidence type="ECO:0000256" key="2">
    <source>
        <dbReference type="ARBA" id="ARBA00022448"/>
    </source>
</evidence>
<feature type="transmembrane region" description="Helical" evidence="10">
    <location>
        <begin position="60"/>
        <end position="81"/>
    </location>
</feature>
<feature type="transmembrane region" description="Helical" evidence="10">
    <location>
        <begin position="396"/>
        <end position="417"/>
    </location>
</feature>
<dbReference type="PRINTS" id="PR00762">
    <property type="entry name" value="CLCHANNEL"/>
</dbReference>
<reference evidence="12" key="1">
    <citation type="submission" date="2015-08" db="EMBL/GenBank/DDBJ databases">
        <authorList>
            <person name="Varghese N."/>
        </authorList>
    </citation>
    <scope>NUCLEOTIDE SEQUENCE [LARGE SCALE GENOMIC DNA]</scope>
    <source>
        <strain evidence="12">DSM 18181</strain>
    </source>
</reference>
<dbReference type="EMBL" id="CYHF01000002">
    <property type="protein sequence ID" value="CUA94681.1"/>
    <property type="molecule type" value="Genomic_DNA"/>
</dbReference>
<evidence type="ECO:0000256" key="10">
    <source>
        <dbReference type="SAM" id="Phobius"/>
    </source>
</evidence>
<dbReference type="GO" id="GO:0034707">
    <property type="term" value="C:chloride channel complex"/>
    <property type="evidence" value="ECO:0007669"/>
    <property type="project" value="UniProtKB-KW"/>
</dbReference>
<sequence>MLALSLVLGVIGGLGAVVFLWMLDQAQYWMLGRIAGVTPLTVAGAKQLTALPAFDQGWNLWILASTTLGGLIAGVLVYTFAPEAEGHGTDGAVKAFHQLRGYVRGRVIVVKSIASAITIGSGGAAGREGPTAQIAAGVGSVLGRLLRLSDDEVRLMVLVGMAAGLSAIFRSPLGTAIFAVEVLYAGMHLEGRALPFTLAGAAVAYAVVCLFTGWGTLFDIPTTVQFDQPVELLWYALLGVLCGIMGTLLPNLFYGVRNAFRALRIPNHVKPAIGGLLVGVIGLFLPQILAGGYGVIQLAVQGSLAASSLGLLLVLSVAKLAALSLTVGSGGSGGVFAPSLFVGALLGAAFAALLQLFGVDAVPAAALAMVGMAATFGAAGRVPVATTVMVAEMTGGYKLMAPAMLAVAIAYLLQVALSRHTPYASLYEAQVPAPKDSPVHAKDGR</sequence>
<feature type="transmembrane region" description="Helical" evidence="10">
    <location>
        <begin position="232"/>
        <end position="254"/>
    </location>
</feature>
<feature type="transmembrane region" description="Helical" evidence="10">
    <location>
        <begin position="364"/>
        <end position="384"/>
    </location>
</feature>
<keyword evidence="5" id="KW-0406">Ion transport</keyword>
<gene>
    <name evidence="11" type="ORF">Ga0061069_102178</name>
</gene>
<evidence type="ECO:0000256" key="9">
    <source>
        <dbReference type="ARBA" id="ARBA00023303"/>
    </source>
</evidence>
<evidence type="ECO:0000256" key="8">
    <source>
        <dbReference type="ARBA" id="ARBA00023214"/>
    </source>
</evidence>
<keyword evidence="3 10" id="KW-0812">Transmembrane</keyword>
<dbReference type="Gene3D" id="1.10.3080.10">
    <property type="entry name" value="Clc chloride channel"/>
    <property type="match status" value="1"/>
</dbReference>
<comment type="subcellular location">
    <subcellularLocation>
        <location evidence="1">Membrane</location>
        <topology evidence="1">Multi-pass membrane protein</topology>
    </subcellularLocation>
</comment>
<dbReference type="PANTHER" id="PTHR43427">
    <property type="entry name" value="CHLORIDE CHANNEL PROTEIN CLC-E"/>
    <property type="match status" value="1"/>
</dbReference>
<dbReference type="InterPro" id="IPR050368">
    <property type="entry name" value="ClC-type_chloride_channel"/>
</dbReference>
<proteinExistence type="predicted"/>
<dbReference type="Proteomes" id="UP000183649">
    <property type="component" value="Unassembled WGS sequence"/>
</dbReference>
<keyword evidence="2" id="KW-0813">Transport</keyword>
<dbReference type="CDD" id="cd00400">
    <property type="entry name" value="Voltage_gated_ClC"/>
    <property type="match status" value="1"/>
</dbReference>
<feature type="transmembrane region" description="Helical" evidence="10">
    <location>
        <begin position="196"/>
        <end position="217"/>
    </location>
</feature>
<dbReference type="PANTHER" id="PTHR43427:SF6">
    <property type="entry name" value="CHLORIDE CHANNEL PROTEIN CLC-E"/>
    <property type="match status" value="1"/>
</dbReference>
<evidence type="ECO:0000256" key="1">
    <source>
        <dbReference type="ARBA" id="ARBA00004141"/>
    </source>
</evidence>
<dbReference type="AlphaFoldDB" id="A0A0K6HV23"/>
<protein>
    <submittedName>
        <fullName evidence="11">H+/Cl-antiporter ClcA</fullName>
    </submittedName>
</protein>
<evidence type="ECO:0000256" key="4">
    <source>
        <dbReference type="ARBA" id="ARBA00022989"/>
    </source>
</evidence>
<keyword evidence="12" id="KW-1185">Reference proteome</keyword>
<keyword evidence="9" id="KW-0407">Ion channel</keyword>
<evidence type="ECO:0000256" key="3">
    <source>
        <dbReference type="ARBA" id="ARBA00022692"/>
    </source>
</evidence>
<keyword evidence="8" id="KW-0868">Chloride</keyword>
<evidence type="ECO:0000313" key="11">
    <source>
        <dbReference type="EMBL" id="CUA94681.1"/>
    </source>
</evidence>
<feature type="transmembrane region" description="Helical" evidence="10">
    <location>
        <begin position="335"/>
        <end position="358"/>
    </location>
</feature>
<keyword evidence="7" id="KW-0869">Chloride channel</keyword>
<evidence type="ECO:0000256" key="6">
    <source>
        <dbReference type="ARBA" id="ARBA00023136"/>
    </source>
</evidence>
<keyword evidence="4 10" id="KW-1133">Transmembrane helix</keyword>